<keyword evidence="1" id="KW-0812">Transmembrane</keyword>
<feature type="transmembrane region" description="Helical" evidence="1">
    <location>
        <begin position="230"/>
        <end position="249"/>
    </location>
</feature>
<gene>
    <name evidence="2" type="ORF">ACFFNY_18595</name>
</gene>
<reference evidence="2 3" key="1">
    <citation type="submission" date="2024-09" db="EMBL/GenBank/DDBJ databases">
        <authorList>
            <person name="Sun Q."/>
            <person name="Mori K."/>
        </authorList>
    </citation>
    <scope>NUCLEOTIDE SEQUENCE [LARGE SCALE GENOMIC DNA]</scope>
    <source>
        <strain evidence="2 3">JCM 12520</strain>
    </source>
</reference>
<accession>A0ABV5VZF0</accession>
<feature type="transmembrane region" description="Helical" evidence="1">
    <location>
        <begin position="150"/>
        <end position="176"/>
    </location>
</feature>
<feature type="transmembrane region" description="Helical" evidence="1">
    <location>
        <begin position="28"/>
        <end position="50"/>
    </location>
</feature>
<dbReference type="Pfam" id="PF06182">
    <property type="entry name" value="ABC2_membrane_6"/>
    <property type="match status" value="1"/>
</dbReference>
<keyword evidence="1" id="KW-1133">Transmembrane helix</keyword>
<dbReference type="PANTHER" id="PTHR36833:SF1">
    <property type="entry name" value="INTEGRAL MEMBRANE TRANSPORT PROTEIN"/>
    <property type="match status" value="1"/>
</dbReference>
<feature type="transmembrane region" description="Helical" evidence="1">
    <location>
        <begin position="125"/>
        <end position="144"/>
    </location>
</feature>
<keyword evidence="1" id="KW-0472">Membrane</keyword>
<dbReference type="InterPro" id="IPR010390">
    <property type="entry name" value="ABC-2_transporter-like"/>
</dbReference>
<dbReference type="EMBL" id="JBHMAG010000012">
    <property type="protein sequence ID" value="MFB9753581.1"/>
    <property type="molecule type" value="Genomic_DNA"/>
</dbReference>
<proteinExistence type="predicted"/>
<dbReference type="RefSeq" id="WP_344900978.1">
    <property type="nucleotide sequence ID" value="NZ_BAAAYO010000001.1"/>
</dbReference>
<evidence type="ECO:0000313" key="2">
    <source>
        <dbReference type="EMBL" id="MFB9753581.1"/>
    </source>
</evidence>
<dbReference type="PANTHER" id="PTHR36833">
    <property type="entry name" value="SLR0610 PROTEIN-RELATED"/>
    <property type="match status" value="1"/>
</dbReference>
<name>A0ABV5VZF0_9BACL</name>
<protein>
    <submittedName>
        <fullName evidence="2">ABC transporter permease</fullName>
    </submittedName>
</protein>
<dbReference type="Proteomes" id="UP001589619">
    <property type="component" value="Unassembled WGS sequence"/>
</dbReference>
<evidence type="ECO:0000313" key="3">
    <source>
        <dbReference type="Proteomes" id="UP001589619"/>
    </source>
</evidence>
<sequence>MRVWCEIRTYLSILQTTFAARMTYRGDFFISALMIVIGDLIVPLVTLILYRSGASFPGWSLYEALLIQATFMLAKGIAFPCFFGIVSNTLGRVRDGTFDILLLKPRSALYMTVVTSFQTDNIGRLFGGIVLLIFACTQLGAASLHWEAFVWLFGMGLVVLFGFALFLSGIVFVWVGSSRVFEIFDAVTSFGMYPRSIFSKSFLPVVTFVIPVLMIGSMPAEALLGRPLDGVALSSVVCLLFCAAGWLFWHRMLRSYTSAGG</sequence>
<feature type="transmembrane region" description="Helical" evidence="1">
    <location>
        <begin position="197"/>
        <end position="218"/>
    </location>
</feature>
<comment type="caution">
    <text evidence="2">The sequence shown here is derived from an EMBL/GenBank/DDBJ whole genome shotgun (WGS) entry which is preliminary data.</text>
</comment>
<keyword evidence="3" id="KW-1185">Reference proteome</keyword>
<organism evidence="2 3">
    <name type="scientific">Paenibacillus hodogayensis</name>
    <dbReference type="NCBI Taxonomy" id="279208"/>
    <lineage>
        <taxon>Bacteria</taxon>
        <taxon>Bacillati</taxon>
        <taxon>Bacillota</taxon>
        <taxon>Bacilli</taxon>
        <taxon>Bacillales</taxon>
        <taxon>Paenibacillaceae</taxon>
        <taxon>Paenibacillus</taxon>
    </lineage>
</organism>
<feature type="transmembrane region" description="Helical" evidence="1">
    <location>
        <begin position="65"/>
        <end position="86"/>
    </location>
</feature>
<evidence type="ECO:0000256" key="1">
    <source>
        <dbReference type="SAM" id="Phobius"/>
    </source>
</evidence>